<dbReference type="Proteomes" id="UP000834106">
    <property type="component" value="Chromosome 10"/>
</dbReference>
<keyword evidence="3" id="KW-1185">Reference proteome</keyword>
<gene>
    <name evidence="2" type="ORF">FPE_LOCUS17120</name>
</gene>
<evidence type="ECO:0000313" key="2">
    <source>
        <dbReference type="EMBL" id="CAI9769170.1"/>
    </source>
</evidence>
<name>A0AAD1ZL18_9LAMI</name>
<accession>A0AAD1ZL18</accession>
<organism evidence="2 3">
    <name type="scientific">Fraxinus pennsylvanica</name>
    <dbReference type="NCBI Taxonomy" id="56036"/>
    <lineage>
        <taxon>Eukaryota</taxon>
        <taxon>Viridiplantae</taxon>
        <taxon>Streptophyta</taxon>
        <taxon>Embryophyta</taxon>
        <taxon>Tracheophyta</taxon>
        <taxon>Spermatophyta</taxon>
        <taxon>Magnoliopsida</taxon>
        <taxon>eudicotyledons</taxon>
        <taxon>Gunneridae</taxon>
        <taxon>Pentapetalae</taxon>
        <taxon>asterids</taxon>
        <taxon>lamiids</taxon>
        <taxon>Lamiales</taxon>
        <taxon>Oleaceae</taxon>
        <taxon>Oleeae</taxon>
        <taxon>Fraxinus</taxon>
    </lineage>
</organism>
<proteinExistence type="predicted"/>
<reference evidence="2" key="1">
    <citation type="submission" date="2023-05" db="EMBL/GenBank/DDBJ databases">
        <authorList>
            <person name="Huff M."/>
        </authorList>
    </citation>
    <scope>NUCLEOTIDE SEQUENCE</scope>
</reference>
<dbReference type="PANTHER" id="PTHR33526:SF4">
    <property type="entry name" value="OS07G0123800 PROTEIN"/>
    <property type="match status" value="1"/>
</dbReference>
<feature type="region of interest" description="Disordered" evidence="1">
    <location>
        <begin position="25"/>
        <end position="60"/>
    </location>
</feature>
<sequence length="125" mass="13440">MFECAGRIDQGSIISSTAPQAFQLPKNFNLRSSKRSKNDDSRGLTRLASSRPGSGAKINAVDSEGNIASTKPAVKAAVGMSYSVGIGRIGRIDEDRPCEFKEIDVDKFLYPRGRTNAICQGNVVC</sequence>
<dbReference type="AlphaFoldDB" id="A0AAD1ZL18"/>
<dbReference type="EMBL" id="OU503045">
    <property type="protein sequence ID" value="CAI9769170.1"/>
    <property type="molecule type" value="Genomic_DNA"/>
</dbReference>
<evidence type="ECO:0000256" key="1">
    <source>
        <dbReference type="SAM" id="MobiDB-lite"/>
    </source>
</evidence>
<dbReference type="PANTHER" id="PTHR33526">
    <property type="entry name" value="OS07G0123800 PROTEIN"/>
    <property type="match status" value="1"/>
</dbReference>
<evidence type="ECO:0000313" key="3">
    <source>
        <dbReference type="Proteomes" id="UP000834106"/>
    </source>
</evidence>
<protein>
    <submittedName>
        <fullName evidence="2">Uncharacterized protein</fullName>
    </submittedName>
</protein>